<evidence type="ECO:0008006" key="4">
    <source>
        <dbReference type="Google" id="ProtNLM"/>
    </source>
</evidence>
<reference evidence="2 3" key="1">
    <citation type="submission" date="2019-08" db="EMBL/GenBank/DDBJ databases">
        <title>Bacillus genomes from the desert of Cuatro Cienegas, Coahuila.</title>
        <authorList>
            <person name="Olmedo-Alvarez G."/>
        </authorList>
    </citation>
    <scope>NUCLEOTIDE SEQUENCE [LARGE SCALE GENOMIC DNA]</scope>
    <source>
        <strain evidence="2 3">CH128b_4D</strain>
    </source>
</reference>
<keyword evidence="1" id="KW-0472">Membrane</keyword>
<dbReference type="Proteomes" id="UP000325182">
    <property type="component" value="Unassembled WGS sequence"/>
</dbReference>
<evidence type="ECO:0000313" key="3">
    <source>
        <dbReference type="Proteomes" id="UP000325182"/>
    </source>
</evidence>
<keyword evidence="1" id="KW-1133">Transmembrane helix</keyword>
<comment type="caution">
    <text evidence="2">The sequence shown here is derived from an EMBL/GenBank/DDBJ whole genome shotgun (WGS) entry which is preliminary data.</text>
</comment>
<dbReference type="Pfam" id="PF14143">
    <property type="entry name" value="YrhC"/>
    <property type="match status" value="1"/>
</dbReference>
<evidence type="ECO:0000313" key="2">
    <source>
        <dbReference type="EMBL" id="TYS00837.1"/>
    </source>
</evidence>
<accession>A0A5D4MH26</accession>
<dbReference type="InterPro" id="IPR025418">
    <property type="entry name" value="YrhC-like"/>
</dbReference>
<dbReference type="AlphaFoldDB" id="A0A5D4MH26"/>
<name>A0A5D4MH26_9BACI</name>
<protein>
    <recommendedName>
        <fullName evidence="4">YrhC-like protein</fullName>
    </recommendedName>
</protein>
<evidence type="ECO:0000256" key="1">
    <source>
        <dbReference type="SAM" id="Phobius"/>
    </source>
</evidence>
<proteinExistence type="predicted"/>
<organism evidence="2 3">
    <name type="scientific">Rossellomorea vietnamensis</name>
    <dbReference type="NCBI Taxonomy" id="218284"/>
    <lineage>
        <taxon>Bacteria</taxon>
        <taxon>Bacillati</taxon>
        <taxon>Bacillota</taxon>
        <taxon>Bacilli</taxon>
        <taxon>Bacillales</taxon>
        <taxon>Bacillaceae</taxon>
        <taxon>Rossellomorea</taxon>
    </lineage>
</organism>
<gene>
    <name evidence="2" type="ORF">FZC84_04920</name>
</gene>
<sequence>METMKKNITNKIIDYKRFAFILVSLSVFLYLGAVLPVEEKTLLKTYMLMGGTVVMLGFSGLFFYQAARWKKKLAEMEDEQVNM</sequence>
<feature type="transmembrane region" description="Helical" evidence="1">
    <location>
        <begin position="46"/>
        <end position="64"/>
    </location>
</feature>
<keyword evidence="1" id="KW-0812">Transmembrane</keyword>
<dbReference type="EMBL" id="VTEG01000002">
    <property type="protein sequence ID" value="TYS00837.1"/>
    <property type="molecule type" value="Genomic_DNA"/>
</dbReference>